<dbReference type="GO" id="GO:0009062">
    <property type="term" value="P:fatty acid catabolic process"/>
    <property type="evidence" value="ECO:0007669"/>
    <property type="project" value="TreeGrafter"/>
</dbReference>
<accession>A0A1B3ZB65</accession>
<dbReference type="SUPFAM" id="SSF54637">
    <property type="entry name" value="Thioesterase/thiol ester dehydrase-isomerase"/>
    <property type="match status" value="1"/>
</dbReference>
<dbReference type="GO" id="GO:0006637">
    <property type="term" value="P:acyl-CoA metabolic process"/>
    <property type="evidence" value="ECO:0007669"/>
    <property type="project" value="TreeGrafter"/>
</dbReference>
<dbReference type="GO" id="GO:0005829">
    <property type="term" value="C:cytosol"/>
    <property type="evidence" value="ECO:0007669"/>
    <property type="project" value="TreeGrafter"/>
</dbReference>
<dbReference type="InterPro" id="IPR029069">
    <property type="entry name" value="HotDog_dom_sf"/>
</dbReference>
<dbReference type="InterPro" id="IPR033120">
    <property type="entry name" value="HOTDOG_ACOT"/>
</dbReference>
<feature type="domain" description="HotDog ACOT-type" evidence="4">
    <location>
        <begin position="7"/>
        <end position="119"/>
    </location>
</feature>
<dbReference type="Gene3D" id="3.10.129.10">
    <property type="entry name" value="Hotdog Thioesterase"/>
    <property type="match status" value="1"/>
</dbReference>
<dbReference type="CDD" id="cd03442">
    <property type="entry name" value="BFIT_BACH"/>
    <property type="match status" value="1"/>
</dbReference>
<dbReference type="PROSITE" id="PS51770">
    <property type="entry name" value="HOTDOG_ACOT"/>
    <property type="match status" value="1"/>
</dbReference>
<dbReference type="KEGG" id="span:AWL63_12500"/>
<dbReference type="InterPro" id="IPR006683">
    <property type="entry name" value="Thioestr_dom"/>
</dbReference>
<dbReference type="Pfam" id="PF03061">
    <property type="entry name" value="4HBT"/>
    <property type="match status" value="1"/>
</dbReference>
<dbReference type="InterPro" id="IPR040170">
    <property type="entry name" value="Cytosol_ACT"/>
</dbReference>
<protein>
    <submittedName>
        <fullName evidence="5">Acyl-CoA thioesterase</fullName>
    </submittedName>
</protein>
<dbReference type="RefSeq" id="WP_069205217.1">
    <property type="nucleotide sequence ID" value="NZ_CP014168.1"/>
</dbReference>
<organism evidence="5 6">
    <name type="scientific">Sphingomonas panacis</name>
    <dbReference type="NCBI Taxonomy" id="1560345"/>
    <lineage>
        <taxon>Bacteria</taxon>
        <taxon>Pseudomonadati</taxon>
        <taxon>Pseudomonadota</taxon>
        <taxon>Alphaproteobacteria</taxon>
        <taxon>Sphingomonadales</taxon>
        <taxon>Sphingomonadaceae</taxon>
        <taxon>Sphingomonas</taxon>
    </lineage>
</organism>
<evidence type="ECO:0000256" key="1">
    <source>
        <dbReference type="ARBA" id="ARBA00010458"/>
    </source>
</evidence>
<reference evidence="5 6" key="1">
    <citation type="submission" date="2016-01" db="EMBL/GenBank/DDBJ databases">
        <title>Complete genome and mega plasmid sequence of Sphingomonas panacis DCY99 elicits systemic resistance in rice to Xanthomonas oryzae.</title>
        <authorList>
            <person name="Kim Y.J."/>
            <person name="Yang D.C."/>
            <person name="Sing P."/>
        </authorList>
    </citation>
    <scope>NUCLEOTIDE SEQUENCE [LARGE SCALE GENOMIC DNA]</scope>
    <source>
        <strain evidence="5 6">DCY99</strain>
    </source>
</reference>
<evidence type="ECO:0000256" key="2">
    <source>
        <dbReference type="ARBA" id="ARBA00022801"/>
    </source>
</evidence>
<evidence type="ECO:0000313" key="6">
    <source>
        <dbReference type="Proteomes" id="UP000094256"/>
    </source>
</evidence>
<dbReference type="Proteomes" id="UP000094256">
    <property type="component" value="Chromosome"/>
</dbReference>
<dbReference type="PANTHER" id="PTHR11049:SF5">
    <property type="entry name" value="ACYL-COA THIOESTER HYDROLASE YCIA"/>
    <property type="match status" value="1"/>
</dbReference>
<dbReference type="GO" id="GO:0052816">
    <property type="term" value="F:long-chain fatty acyl-CoA hydrolase activity"/>
    <property type="evidence" value="ECO:0007669"/>
    <property type="project" value="TreeGrafter"/>
</dbReference>
<dbReference type="OrthoDB" id="9801856at2"/>
<dbReference type="EMBL" id="CP014168">
    <property type="protein sequence ID" value="AOH84667.1"/>
    <property type="molecule type" value="Genomic_DNA"/>
</dbReference>
<comment type="similarity">
    <text evidence="1">Belongs to the acyl coenzyme A hydrolase family.</text>
</comment>
<evidence type="ECO:0000313" key="5">
    <source>
        <dbReference type="EMBL" id="AOH84667.1"/>
    </source>
</evidence>
<name>A0A1B3ZB65_9SPHN</name>
<gene>
    <name evidence="5" type="ORF">AWL63_12500</name>
</gene>
<dbReference type="STRING" id="1560345.AWL63_12500"/>
<dbReference type="AlphaFoldDB" id="A0A1B3ZB65"/>
<proteinExistence type="inferred from homology"/>
<sequence length="142" mass="14562">MAEPTLPPGEPAIRATAMSADNNPYGTIFVGWLMGQMALAAGSVASRHSGARAPVVAADGFAFTAPVMAGDEVSFYAAIVGTGRSSMTVAVEVWRRDRHGEGTARAARGTFVLVAMGEDGAPKALNTAPTTSDIKPLLEGTL</sequence>
<evidence type="ECO:0000259" key="4">
    <source>
        <dbReference type="PROSITE" id="PS51770"/>
    </source>
</evidence>
<evidence type="ECO:0000256" key="3">
    <source>
        <dbReference type="PROSITE-ProRule" id="PRU01106"/>
    </source>
</evidence>
<keyword evidence="2 3" id="KW-0378">Hydrolase</keyword>
<keyword evidence="6" id="KW-1185">Reference proteome</keyword>
<dbReference type="PANTHER" id="PTHR11049">
    <property type="entry name" value="ACYL COENZYME A THIOESTER HYDROLASE"/>
    <property type="match status" value="1"/>
</dbReference>